<organism evidence="1 2">
    <name type="scientific">Melastoma candidum</name>
    <dbReference type="NCBI Taxonomy" id="119954"/>
    <lineage>
        <taxon>Eukaryota</taxon>
        <taxon>Viridiplantae</taxon>
        <taxon>Streptophyta</taxon>
        <taxon>Embryophyta</taxon>
        <taxon>Tracheophyta</taxon>
        <taxon>Spermatophyta</taxon>
        <taxon>Magnoliopsida</taxon>
        <taxon>eudicotyledons</taxon>
        <taxon>Gunneridae</taxon>
        <taxon>Pentapetalae</taxon>
        <taxon>rosids</taxon>
        <taxon>malvids</taxon>
        <taxon>Myrtales</taxon>
        <taxon>Melastomataceae</taxon>
        <taxon>Melastomatoideae</taxon>
        <taxon>Melastomateae</taxon>
        <taxon>Melastoma</taxon>
    </lineage>
</organism>
<protein>
    <submittedName>
        <fullName evidence="1">Uncharacterized protein</fullName>
    </submittedName>
</protein>
<dbReference type="Proteomes" id="UP001057402">
    <property type="component" value="Chromosome 12"/>
</dbReference>
<reference evidence="2" key="1">
    <citation type="journal article" date="2023" name="Front. Plant Sci.">
        <title>Chromosomal-level genome assembly of Melastoma candidum provides insights into trichome evolution.</title>
        <authorList>
            <person name="Zhong Y."/>
            <person name="Wu W."/>
            <person name="Sun C."/>
            <person name="Zou P."/>
            <person name="Liu Y."/>
            <person name="Dai S."/>
            <person name="Zhou R."/>
        </authorList>
    </citation>
    <scope>NUCLEOTIDE SEQUENCE [LARGE SCALE GENOMIC DNA]</scope>
</reference>
<evidence type="ECO:0000313" key="2">
    <source>
        <dbReference type="Proteomes" id="UP001057402"/>
    </source>
</evidence>
<evidence type="ECO:0000313" key="1">
    <source>
        <dbReference type="EMBL" id="KAI4303039.1"/>
    </source>
</evidence>
<accession>A0ACB9L0J1</accession>
<keyword evidence="2" id="KW-1185">Reference proteome</keyword>
<name>A0ACB9L0J1_9MYRT</name>
<gene>
    <name evidence="1" type="ORF">MLD38_038719</name>
</gene>
<proteinExistence type="predicted"/>
<dbReference type="EMBL" id="CM042891">
    <property type="protein sequence ID" value="KAI4303039.1"/>
    <property type="molecule type" value="Genomic_DNA"/>
</dbReference>
<sequence length="128" mass="14386">MWTCSCPKGHHSLSGNQVKYVLSSRLTNNEKGASHQQTQGNKSRGVYWMAFSFQQHQKGVSQRYLFCQFYPFRAGGAVGSHRPVVGYSVAERLEEPSGLCVETQMDDRYLCSKWAILSRVAPDKPVAL</sequence>
<comment type="caution">
    <text evidence="1">The sequence shown here is derived from an EMBL/GenBank/DDBJ whole genome shotgun (WGS) entry which is preliminary data.</text>
</comment>